<keyword evidence="1" id="KW-0472">Membrane</keyword>
<name>R4VJC9_9GAMM</name>
<dbReference type="HOGENOM" id="CLU_193827_7_1_6"/>
<dbReference type="AlphaFoldDB" id="R4VJC9"/>
<accession>R4VJC9</accession>
<evidence type="ECO:0008006" key="4">
    <source>
        <dbReference type="Google" id="ProtNLM"/>
    </source>
</evidence>
<evidence type="ECO:0000313" key="2">
    <source>
        <dbReference type="EMBL" id="AGM40677.1"/>
    </source>
</evidence>
<organism evidence="2 3">
    <name type="scientific">Spiribacter salinus M19-40</name>
    <dbReference type="NCBI Taxonomy" id="1260251"/>
    <lineage>
        <taxon>Bacteria</taxon>
        <taxon>Pseudomonadati</taxon>
        <taxon>Pseudomonadota</taxon>
        <taxon>Gammaproteobacteria</taxon>
        <taxon>Chromatiales</taxon>
        <taxon>Ectothiorhodospiraceae</taxon>
        <taxon>Spiribacter</taxon>
    </lineage>
</organism>
<dbReference type="EMBL" id="CP005963">
    <property type="protein sequence ID" value="AGM40677.1"/>
    <property type="molecule type" value="Genomic_DNA"/>
</dbReference>
<feature type="transmembrane region" description="Helical" evidence="1">
    <location>
        <begin position="12"/>
        <end position="32"/>
    </location>
</feature>
<gene>
    <name evidence="2" type="ORF">SPISAL_02915</name>
</gene>
<dbReference type="Proteomes" id="UP000017881">
    <property type="component" value="Chromosome"/>
</dbReference>
<keyword evidence="1" id="KW-1133">Transmembrane helix</keyword>
<protein>
    <recommendedName>
        <fullName evidence="4">Entericidin EcnAB</fullName>
    </recommendedName>
</protein>
<evidence type="ECO:0000256" key="1">
    <source>
        <dbReference type="SAM" id="Phobius"/>
    </source>
</evidence>
<evidence type="ECO:0000313" key="3">
    <source>
        <dbReference type="Proteomes" id="UP000017881"/>
    </source>
</evidence>
<dbReference type="PATRIC" id="fig|1260251.3.peg.586"/>
<keyword evidence="1" id="KW-0812">Transmembrane</keyword>
<reference evidence="2 3" key="1">
    <citation type="journal article" date="2013" name="Genome Announc.">
        <title>Draft Genome of Spiribacter salinus M19-40, an Abundant Gammaproteobacterium in Aquatic Hypersaline Environments.</title>
        <authorList>
            <person name="Leon M.J."/>
            <person name="Ghai R."/>
            <person name="Fernandez A.B."/>
            <person name="Sanchez-Porro C."/>
            <person name="Rodriguez-Valera F."/>
            <person name="Ventosa A."/>
        </authorList>
    </citation>
    <scope>NUCLEOTIDE SEQUENCE [LARGE SCALE GENOMIC DNA]</scope>
    <source>
        <strain evidence="2">M19-40</strain>
    </source>
</reference>
<dbReference type="eggNOG" id="COG5510">
    <property type="taxonomic scope" value="Bacteria"/>
</dbReference>
<sequence length="50" mass="5443">MSGGLRKHTLRWLLLIAMVLPLMGCNTMEGLGKDVQGLGKVLEESSTKDD</sequence>
<dbReference type="KEGG" id="ssal:SPISAL_02915"/>
<keyword evidence="3" id="KW-1185">Reference proteome</keyword>
<proteinExistence type="predicted"/>